<dbReference type="GO" id="GO:0000976">
    <property type="term" value="F:transcription cis-regulatory region binding"/>
    <property type="evidence" value="ECO:0007669"/>
    <property type="project" value="TreeGrafter"/>
</dbReference>
<keyword evidence="3" id="KW-0238">DNA-binding</keyword>
<dbReference type="PANTHER" id="PTHR30126:SF64">
    <property type="entry name" value="HTH-TYPE TRANSCRIPTIONAL REGULATOR CITR"/>
    <property type="match status" value="1"/>
</dbReference>
<proteinExistence type="inferred from homology"/>
<dbReference type="InterPro" id="IPR036390">
    <property type="entry name" value="WH_DNA-bd_sf"/>
</dbReference>
<gene>
    <name evidence="6" type="ORF">TKV_c00840</name>
</gene>
<feature type="domain" description="HTH lysR-type" evidence="5">
    <location>
        <begin position="1"/>
        <end position="58"/>
    </location>
</feature>
<evidence type="ECO:0000259" key="5">
    <source>
        <dbReference type="PROSITE" id="PS50931"/>
    </source>
</evidence>
<evidence type="ECO:0000256" key="1">
    <source>
        <dbReference type="ARBA" id="ARBA00009437"/>
    </source>
</evidence>
<dbReference type="InterPro" id="IPR005119">
    <property type="entry name" value="LysR_subst-bd"/>
</dbReference>
<dbReference type="PRINTS" id="PR00039">
    <property type="entry name" value="HTHLYSR"/>
</dbReference>
<comment type="similarity">
    <text evidence="1">Belongs to the LysR transcriptional regulatory family.</text>
</comment>
<dbReference type="InterPro" id="IPR000847">
    <property type="entry name" value="LysR_HTH_N"/>
</dbReference>
<reference evidence="7" key="1">
    <citation type="journal article" date="2015" name="Genome Announc.">
        <title>Whole-Genome Sequences of 80 Environmental and Clinical Isolates of Burkholderia pseudomallei.</title>
        <authorList>
            <person name="Johnson S.L."/>
            <person name="Baker A.L."/>
            <person name="Chain P.S."/>
            <person name="Currie B.J."/>
            <person name="Daligault H.E."/>
            <person name="Davenport K.W."/>
            <person name="Davis C.B."/>
            <person name="Inglis T.J."/>
            <person name="Kaestli M."/>
            <person name="Koren S."/>
            <person name="Mayo M."/>
            <person name="Merritt A.J."/>
            <person name="Price E.P."/>
            <person name="Sarovich D.S."/>
            <person name="Warner J."/>
            <person name="Rosovitz M.J."/>
        </authorList>
    </citation>
    <scope>NUCLEOTIDE SEQUENCE [LARGE SCALE GENOMIC DNA]</scope>
    <source>
        <strain evidence="7">DSM 2030</strain>
    </source>
</reference>
<dbReference type="STRING" id="2325.TKV_c00840"/>
<dbReference type="FunFam" id="1.10.10.10:FF:000001">
    <property type="entry name" value="LysR family transcriptional regulator"/>
    <property type="match status" value="1"/>
</dbReference>
<dbReference type="EMBL" id="CP009170">
    <property type="protein sequence ID" value="AIS51290.1"/>
    <property type="molecule type" value="Genomic_DNA"/>
</dbReference>
<dbReference type="PROSITE" id="PS50931">
    <property type="entry name" value="HTH_LYSR"/>
    <property type="match status" value="1"/>
</dbReference>
<evidence type="ECO:0000256" key="3">
    <source>
        <dbReference type="ARBA" id="ARBA00023125"/>
    </source>
</evidence>
<evidence type="ECO:0000313" key="7">
    <source>
        <dbReference type="Proteomes" id="UP000029669"/>
    </source>
</evidence>
<dbReference type="HOGENOM" id="CLU_039613_6_1_9"/>
<name>A0A097AN97_THEKI</name>
<dbReference type="KEGG" id="tki:TKV_c00840"/>
<dbReference type="SUPFAM" id="SSF46785">
    <property type="entry name" value="Winged helix' DNA-binding domain"/>
    <property type="match status" value="1"/>
</dbReference>
<dbReference type="Gene3D" id="3.40.190.10">
    <property type="entry name" value="Periplasmic binding protein-like II"/>
    <property type="match status" value="2"/>
</dbReference>
<sequence length="297" mass="34240">MNIDNLKAFYKTVYYKSIYSAAKELYLSQPAISQQIKALEKDLKATLLKRSNRGVVPTLAGELVYQYAERILNLYDNMIKDLECYENDCVNRLTISCCPTIGQYALPCAIHEFKKRQKNLVVHIEHNFTPEVIYNVKEAGIDIGFIEGCYSDENIDCISLGEYKMHFVANGSWENKKLSKNKLFHYNFFVIHKKCSLRKIIEETLLSHGVDIKKLKIEMESPSIESIKSSVAAGHGLSILPYIAIKKELYTKTLSIVNVDDIDFTYNYSIIYNKKIYKKSKKDFIDFIKINGQNLFC</sequence>
<dbReference type="GO" id="GO:0003700">
    <property type="term" value="F:DNA-binding transcription factor activity"/>
    <property type="evidence" value="ECO:0007669"/>
    <property type="project" value="InterPro"/>
</dbReference>
<dbReference type="InterPro" id="IPR036388">
    <property type="entry name" value="WH-like_DNA-bd_sf"/>
</dbReference>
<dbReference type="PANTHER" id="PTHR30126">
    <property type="entry name" value="HTH-TYPE TRANSCRIPTIONAL REGULATOR"/>
    <property type="match status" value="1"/>
</dbReference>
<evidence type="ECO:0000313" key="6">
    <source>
        <dbReference type="EMBL" id="AIS51290.1"/>
    </source>
</evidence>
<dbReference type="SUPFAM" id="SSF53850">
    <property type="entry name" value="Periplasmic binding protein-like II"/>
    <property type="match status" value="1"/>
</dbReference>
<keyword evidence="2" id="KW-0805">Transcription regulation</keyword>
<organism evidence="6 7">
    <name type="scientific">Thermoanaerobacter kivui</name>
    <name type="common">Acetogenium kivui</name>
    <dbReference type="NCBI Taxonomy" id="2325"/>
    <lineage>
        <taxon>Bacteria</taxon>
        <taxon>Bacillati</taxon>
        <taxon>Bacillota</taxon>
        <taxon>Clostridia</taxon>
        <taxon>Thermoanaerobacterales</taxon>
        <taxon>Thermoanaerobacteraceae</taxon>
        <taxon>Thermoanaerobacter</taxon>
    </lineage>
</organism>
<evidence type="ECO:0000256" key="2">
    <source>
        <dbReference type="ARBA" id="ARBA00023015"/>
    </source>
</evidence>
<keyword evidence="4" id="KW-0804">Transcription</keyword>
<protein>
    <submittedName>
        <fullName evidence="6">Transcriptional regulator</fullName>
    </submittedName>
</protein>
<evidence type="ECO:0000256" key="4">
    <source>
        <dbReference type="ARBA" id="ARBA00023163"/>
    </source>
</evidence>
<accession>A0A097AN97</accession>
<dbReference type="RefSeq" id="WP_049684298.1">
    <property type="nucleotide sequence ID" value="NZ_CP009170.1"/>
</dbReference>
<keyword evidence="7" id="KW-1185">Reference proteome</keyword>
<dbReference type="Pfam" id="PF00126">
    <property type="entry name" value="HTH_1"/>
    <property type="match status" value="1"/>
</dbReference>
<dbReference type="OrthoDB" id="9785745at2"/>
<dbReference type="Proteomes" id="UP000029669">
    <property type="component" value="Chromosome"/>
</dbReference>
<dbReference type="Pfam" id="PF03466">
    <property type="entry name" value="LysR_substrate"/>
    <property type="match status" value="1"/>
</dbReference>
<dbReference type="AlphaFoldDB" id="A0A097AN97"/>
<dbReference type="eggNOG" id="COG0583">
    <property type="taxonomic scope" value="Bacteria"/>
</dbReference>
<dbReference type="Gene3D" id="1.10.10.10">
    <property type="entry name" value="Winged helix-like DNA-binding domain superfamily/Winged helix DNA-binding domain"/>
    <property type="match status" value="1"/>
</dbReference>